<dbReference type="Proteomes" id="UP000276443">
    <property type="component" value="Unassembled WGS sequence"/>
</dbReference>
<comment type="caution">
    <text evidence="1">The sequence shown here is derived from an EMBL/GenBank/DDBJ whole genome shotgun (WGS) entry which is preliminary data.</text>
</comment>
<proteinExistence type="predicted"/>
<evidence type="ECO:0000313" key="1">
    <source>
        <dbReference type="EMBL" id="RPF56136.1"/>
    </source>
</evidence>
<dbReference type="OrthoDB" id="2870318at2"/>
<keyword evidence="2" id="KW-1185">Reference proteome</keyword>
<dbReference type="EMBL" id="RKRF01000007">
    <property type="protein sequence ID" value="RPF56136.1"/>
    <property type="molecule type" value="Genomic_DNA"/>
</dbReference>
<evidence type="ECO:0000313" key="2">
    <source>
        <dbReference type="Proteomes" id="UP000276443"/>
    </source>
</evidence>
<dbReference type="RefSeq" id="WP_124220270.1">
    <property type="nucleotide sequence ID" value="NZ_RKRF01000007.1"/>
</dbReference>
<accession>A0A3N5BEJ8</accession>
<name>A0A3N5BEJ8_9BACI</name>
<dbReference type="AlphaFoldDB" id="A0A3N5BEJ8"/>
<gene>
    <name evidence="1" type="ORF">EDC24_1025</name>
</gene>
<organism evidence="1 2">
    <name type="scientific">Aquisalibacillus elongatus</name>
    <dbReference type="NCBI Taxonomy" id="485577"/>
    <lineage>
        <taxon>Bacteria</taxon>
        <taxon>Bacillati</taxon>
        <taxon>Bacillota</taxon>
        <taxon>Bacilli</taxon>
        <taxon>Bacillales</taxon>
        <taxon>Bacillaceae</taxon>
        <taxon>Aquisalibacillus</taxon>
    </lineage>
</organism>
<reference evidence="1 2" key="1">
    <citation type="submission" date="2018-11" db="EMBL/GenBank/DDBJ databases">
        <title>Genomic Encyclopedia of Type Strains, Phase IV (KMG-IV): sequencing the most valuable type-strain genomes for metagenomic binning, comparative biology and taxonomic classification.</title>
        <authorList>
            <person name="Goeker M."/>
        </authorList>
    </citation>
    <scope>NUCLEOTIDE SEQUENCE [LARGE SCALE GENOMIC DNA]</scope>
    <source>
        <strain evidence="1 2">DSM 18090</strain>
    </source>
</reference>
<sequence length="172" mass="19897">MNRKKAIFGTLVVLIVVLVMIIIWGFNKMNYVTEQVVTDIRQDFIQLEDRISSQREDQWSEPGLVTTKVEELMNGIGLAWNIGSSLNTFSQSEEEFFYHLNGSLQQFDYRTESEPLGVYSDLSSEDQKNYEELGEILREVGFEKSNLGENATKDTVMRQLEELVEQLNNRTE</sequence>
<protein>
    <submittedName>
        <fullName evidence="1">Uncharacterized protein</fullName>
    </submittedName>
</protein>